<sequence length="236" mass="27101">MDQRQIERALKKALDLNDTAEYSDDNQAREYLEKICQDIYHLPLPDQAAKSSYFMGLLSPLYVGENKHHYQRCLQQVLDRYDCLPANPRKIKALVNRTSTVLSALDLGEGRDNLVKMGAANEEEENLLISRKYVLLMALTIIYCFHRQLNEQLEKDPSYIDKVITYAKSQKPTELIEGDSVYRPFQTILPAMNGDTKLPANPSDSNVFRLHDVFRDFDASLDNCDREIAAFYAIKS</sequence>
<dbReference type="EMBL" id="FMSV02000534">
    <property type="protein sequence ID" value="SEH07554.1"/>
    <property type="molecule type" value="Genomic_DNA"/>
</dbReference>
<accession>A0A1H6FEX4</accession>
<dbReference type="InterPro" id="IPR011646">
    <property type="entry name" value="KAP_P-loop"/>
</dbReference>
<proteinExistence type="predicted"/>
<keyword evidence="3" id="KW-1185">Reference proteome</keyword>
<name>A0A1H6FEX4_9GAMM</name>
<dbReference type="Proteomes" id="UP000236724">
    <property type="component" value="Unassembled WGS sequence"/>
</dbReference>
<evidence type="ECO:0000259" key="1">
    <source>
        <dbReference type="Pfam" id="PF07693"/>
    </source>
</evidence>
<organism evidence="2 3">
    <name type="scientific">Candidatus Venteria ishoeyi</name>
    <dbReference type="NCBI Taxonomy" id="1899563"/>
    <lineage>
        <taxon>Bacteria</taxon>
        <taxon>Pseudomonadati</taxon>
        <taxon>Pseudomonadota</taxon>
        <taxon>Gammaproteobacteria</taxon>
        <taxon>Thiotrichales</taxon>
        <taxon>Thiotrichaceae</taxon>
        <taxon>Venteria</taxon>
    </lineage>
</organism>
<reference evidence="2 3" key="1">
    <citation type="submission" date="2016-10" db="EMBL/GenBank/DDBJ databases">
        <authorList>
            <person name="de Groot N.N."/>
        </authorList>
    </citation>
    <scope>NUCLEOTIDE SEQUENCE [LARGE SCALE GENOMIC DNA]</scope>
    <source>
        <strain evidence="2">MBHS1</strain>
    </source>
</reference>
<gene>
    <name evidence="2" type="ORF">MBHS_03430</name>
</gene>
<evidence type="ECO:0000313" key="3">
    <source>
        <dbReference type="Proteomes" id="UP000236724"/>
    </source>
</evidence>
<protein>
    <recommendedName>
        <fullName evidence="1">KAP NTPase domain-containing protein</fullName>
    </recommendedName>
</protein>
<dbReference type="Pfam" id="PF07693">
    <property type="entry name" value="KAP_NTPase"/>
    <property type="match status" value="1"/>
</dbReference>
<feature type="domain" description="KAP NTPase" evidence="1">
    <location>
        <begin position="9"/>
        <end position="97"/>
    </location>
</feature>
<dbReference type="AlphaFoldDB" id="A0A1H6FEX4"/>
<evidence type="ECO:0000313" key="2">
    <source>
        <dbReference type="EMBL" id="SEH07554.1"/>
    </source>
</evidence>